<keyword evidence="7 13" id="KW-0819">tRNA processing</keyword>
<evidence type="ECO:0000256" key="4">
    <source>
        <dbReference type="ARBA" id="ARBA00015492"/>
    </source>
</evidence>
<dbReference type="Pfam" id="PF03481">
    <property type="entry name" value="Sua5_C"/>
    <property type="match status" value="1"/>
</dbReference>
<dbReference type="EC" id="2.7.7.87" evidence="3 13"/>
<dbReference type="SUPFAM" id="SSF55821">
    <property type="entry name" value="YrdC/RibB"/>
    <property type="match status" value="1"/>
</dbReference>
<dbReference type="AlphaFoldDB" id="A0A7X5BZV3"/>
<feature type="binding site" evidence="14">
    <location>
        <position position="164"/>
    </location>
    <ligand>
        <name>ATP</name>
        <dbReference type="ChEBI" id="CHEBI:30616"/>
    </ligand>
</feature>
<feature type="binding site" evidence="14">
    <location>
        <position position="194"/>
    </location>
    <ligand>
        <name>L-threonine</name>
        <dbReference type="ChEBI" id="CHEBI:57926"/>
    </ligand>
</feature>
<dbReference type="Proteomes" id="UP000558113">
    <property type="component" value="Unassembled WGS sequence"/>
</dbReference>
<dbReference type="Gene3D" id="3.40.50.11030">
    <property type="entry name" value="Threonylcarbamoyl-AMP synthase, C-terminal domain"/>
    <property type="match status" value="1"/>
</dbReference>
<keyword evidence="5 13" id="KW-0963">Cytoplasm</keyword>
<feature type="binding site" evidence="14">
    <location>
        <position position="69"/>
    </location>
    <ligand>
        <name>ATP</name>
        <dbReference type="ChEBI" id="CHEBI:30616"/>
    </ligand>
</feature>
<dbReference type="PIRSF" id="PIRSF004930">
    <property type="entry name" value="Tln_factor_SUA5"/>
    <property type="match status" value="1"/>
</dbReference>
<reference evidence="16 17" key="1">
    <citation type="submission" date="2020-01" db="EMBL/GenBank/DDBJ databases">
        <title>Paenibacillus soybeanensis sp. nov. isolated from the nodules of soybean (Glycine max(L.) Merr).</title>
        <authorList>
            <person name="Wang H."/>
        </authorList>
    </citation>
    <scope>NUCLEOTIDE SEQUENCE [LARGE SCALE GENOMIC DNA]</scope>
    <source>
        <strain evidence="16 17">DSM 23054</strain>
    </source>
</reference>
<dbReference type="InterPro" id="IPR017945">
    <property type="entry name" value="DHBP_synth_RibB-like_a/b_dom"/>
</dbReference>
<name>A0A7X5BZV3_9BACL</name>
<evidence type="ECO:0000256" key="2">
    <source>
        <dbReference type="ARBA" id="ARBA00007663"/>
    </source>
</evidence>
<protein>
    <recommendedName>
        <fullName evidence="4 13">Threonylcarbamoyl-AMP synthase</fullName>
        <shortName evidence="13">TC-AMP synthase</shortName>
        <ecNumber evidence="3 13">2.7.7.87</ecNumber>
    </recommendedName>
    <alternativeName>
        <fullName evidence="11 13">L-threonylcarbamoyladenylate synthase</fullName>
    </alternativeName>
</protein>
<evidence type="ECO:0000259" key="15">
    <source>
        <dbReference type="PROSITE" id="PS51163"/>
    </source>
</evidence>
<dbReference type="Gene3D" id="3.90.870.10">
    <property type="entry name" value="DHBP synthase"/>
    <property type="match status" value="1"/>
</dbReference>
<feature type="binding site" evidence="14">
    <location>
        <position position="42"/>
    </location>
    <ligand>
        <name>L-threonine</name>
        <dbReference type="ChEBI" id="CHEBI:57926"/>
    </ligand>
</feature>
<dbReference type="EMBL" id="JAAAMU010000026">
    <property type="protein sequence ID" value="NBC73053.1"/>
    <property type="molecule type" value="Genomic_DNA"/>
</dbReference>
<dbReference type="GO" id="GO:0003725">
    <property type="term" value="F:double-stranded RNA binding"/>
    <property type="evidence" value="ECO:0007669"/>
    <property type="project" value="UniProtKB-UniRule"/>
</dbReference>
<dbReference type="InterPro" id="IPR010923">
    <property type="entry name" value="T(6)A37_SUA5"/>
</dbReference>
<keyword evidence="6 13" id="KW-0808">Transferase</keyword>
<feature type="binding site" evidence="14">
    <location>
        <position position="65"/>
    </location>
    <ligand>
        <name>ATP</name>
        <dbReference type="ChEBI" id="CHEBI:30616"/>
    </ligand>
</feature>
<dbReference type="GO" id="GO:0005737">
    <property type="term" value="C:cytoplasm"/>
    <property type="evidence" value="ECO:0007669"/>
    <property type="project" value="UniProtKB-SubCell"/>
</dbReference>
<gene>
    <name evidence="16" type="ORF">GT003_29180</name>
</gene>
<dbReference type="GO" id="GO:0006450">
    <property type="term" value="P:regulation of translational fidelity"/>
    <property type="evidence" value="ECO:0007669"/>
    <property type="project" value="TreeGrafter"/>
</dbReference>
<keyword evidence="8 13" id="KW-0548">Nucleotidyltransferase</keyword>
<dbReference type="PANTHER" id="PTHR17490:SF16">
    <property type="entry name" value="THREONYLCARBAMOYL-AMP SYNTHASE"/>
    <property type="match status" value="1"/>
</dbReference>
<comment type="caution">
    <text evidence="16">The sequence shown here is derived from an EMBL/GenBank/DDBJ whole genome shotgun (WGS) entry which is preliminary data.</text>
</comment>
<keyword evidence="17" id="KW-1185">Reference proteome</keyword>
<sequence>MNVPLRNTSFWRVDSQDPDREQLRAAAELLRAGGAVAFPTETVYGLGADARRTDAVARIFEAKGRPSDNPLIVHISDLAQLAELTLPLAAEGAGALADRLMDRFWPGPLTIVLPVKPGAVSARVTAGLDTVAVRMPAHPVALALIAESGCPLAAPSANRSGRPSPTLAAHVRGDLSGRIDGIVDGGAAGVGLESTVVEVVDGGTVRILRPGGVTAEDLQEAGATVVYDAVAAPEAAEDAAAGQAPRSPGMKYAHYAPQGQMQLVKGEPGAVADWINAAVRRARESGERTGVLAFAEHAARYDADCVLVVGSLARLDTAAHGLYTSLREFDAQGVQRIWAETCPEQGIGHALMNRLAKAAGHAVVRV</sequence>
<comment type="catalytic activity">
    <reaction evidence="12 13">
        <text>L-threonine + hydrogencarbonate + ATP = L-threonylcarbamoyladenylate + diphosphate + H2O</text>
        <dbReference type="Rhea" id="RHEA:36407"/>
        <dbReference type="ChEBI" id="CHEBI:15377"/>
        <dbReference type="ChEBI" id="CHEBI:17544"/>
        <dbReference type="ChEBI" id="CHEBI:30616"/>
        <dbReference type="ChEBI" id="CHEBI:33019"/>
        <dbReference type="ChEBI" id="CHEBI:57926"/>
        <dbReference type="ChEBI" id="CHEBI:73682"/>
        <dbReference type="EC" id="2.7.7.87"/>
    </reaction>
</comment>
<evidence type="ECO:0000256" key="5">
    <source>
        <dbReference type="ARBA" id="ARBA00022490"/>
    </source>
</evidence>
<feature type="binding site" evidence="14">
    <location>
        <position position="134"/>
    </location>
    <ligand>
        <name>L-threonine</name>
        <dbReference type="ChEBI" id="CHEBI:57926"/>
    </ligand>
</feature>
<organism evidence="16 17">
    <name type="scientific">Paenibacillus sacheonensis</name>
    <dbReference type="NCBI Taxonomy" id="742054"/>
    <lineage>
        <taxon>Bacteria</taxon>
        <taxon>Bacillati</taxon>
        <taxon>Bacillota</taxon>
        <taxon>Bacilli</taxon>
        <taxon>Bacillales</taxon>
        <taxon>Paenibacillaceae</taxon>
        <taxon>Paenibacillus</taxon>
    </lineage>
</organism>
<comment type="subcellular location">
    <subcellularLocation>
        <location evidence="1 13">Cytoplasm</location>
    </subcellularLocation>
</comment>
<dbReference type="RefSeq" id="WP_161704761.1">
    <property type="nucleotide sequence ID" value="NZ_JAAAMU010000026.1"/>
</dbReference>
<evidence type="ECO:0000256" key="13">
    <source>
        <dbReference type="PIRNR" id="PIRNR004930"/>
    </source>
</evidence>
<dbReference type="GO" id="GO:0005524">
    <property type="term" value="F:ATP binding"/>
    <property type="evidence" value="ECO:0007669"/>
    <property type="project" value="UniProtKB-UniRule"/>
</dbReference>
<evidence type="ECO:0000256" key="12">
    <source>
        <dbReference type="ARBA" id="ARBA00048366"/>
    </source>
</evidence>
<feature type="binding site" evidence="14">
    <location>
        <position position="156"/>
    </location>
    <ligand>
        <name>ATP</name>
        <dbReference type="ChEBI" id="CHEBI:30616"/>
    </ligand>
</feature>
<evidence type="ECO:0000256" key="9">
    <source>
        <dbReference type="ARBA" id="ARBA00022741"/>
    </source>
</evidence>
<evidence type="ECO:0000256" key="8">
    <source>
        <dbReference type="ARBA" id="ARBA00022695"/>
    </source>
</evidence>
<proteinExistence type="inferred from homology"/>
<accession>A0A7X5BZV3</accession>
<dbReference type="NCBIfam" id="TIGR00057">
    <property type="entry name" value="L-threonylcarbamoyladenylate synthase"/>
    <property type="match status" value="1"/>
</dbReference>
<feature type="binding site" evidence="14">
    <location>
        <position position="255"/>
    </location>
    <ligand>
        <name>ATP</name>
        <dbReference type="ChEBI" id="CHEBI:30616"/>
    </ligand>
</feature>
<keyword evidence="10 13" id="KW-0067">ATP-binding</keyword>
<comment type="function">
    <text evidence="13">Required for the formation of a threonylcarbamoyl group on adenosine at position 37 (t(6)A37) in tRNAs that read codons beginning with adenine.</text>
</comment>
<evidence type="ECO:0000256" key="10">
    <source>
        <dbReference type="ARBA" id="ARBA00022840"/>
    </source>
</evidence>
<dbReference type="OrthoDB" id="9814580at2"/>
<keyword evidence="9 13" id="KW-0547">Nucleotide-binding</keyword>
<evidence type="ECO:0000256" key="1">
    <source>
        <dbReference type="ARBA" id="ARBA00004496"/>
    </source>
</evidence>
<dbReference type="InterPro" id="IPR005145">
    <property type="entry name" value="Sua5_C"/>
</dbReference>
<evidence type="ECO:0000256" key="11">
    <source>
        <dbReference type="ARBA" id="ARBA00029774"/>
    </source>
</evidence>
<feature type="domain" description="YrdC-like" evidence="15">
    <location>
        <begin position="20"/>
        <end position="213"/>
    </location>
</feature>
<dbReference type="GO" id="GO:0061710">
    <property type="term" value="F:L-threonylcarbamoyladenylate synthase"/>
    <property type="evidence" value="ECO:0007669"/>
    <property type="project" value="UniProtKB-EC"/>
</dbReference>
<dbReference type="Pfam" id="PF01300">
    <property type="entry name" value="Sua5_yciO_yrdC"/>
    <property type="match status" value="1"/>
</dbReference>
<dbReference type="PANTHER" id="PTHR17490">
    <property type="entry name" value="SUA5"/>
    <property type="match status" value="1"/>
</dbReference>
<evidence type="ECO:0000256" key="7">
    <source>
        <dbReference type="ARBA" id="ARBA00022694"/>
    </source>
</evidence>
<evidence type="ECO:0000256" key="6">
    <source>
        <dbReference type="ARBA" id="ARBA00022679"/>
    </source>
</evidence>
<feature type="binding site" evidence="14">
    <location>
        <position position="154"/>
    </location>
    <ligand>
        <name>L-threonine</name>
        <dbReference type="ChEBI" id="CHEBI:57926"/>
    </ligand>
</feature>
<comment type="similarity">
    <text evidence="2 13">Belongs to the SUA5 family.</text>
</comment>
<dbReference type="InterPro" id="IPR006070">
    <property type="entry name" value="Sua5-like_dom"/>
</dbReference>
<dbReference type="InterPro" id="IPR050156">
    <property type="entry name" value="TC-AMP_synthase_SUA5"/>
</dbReference>
<dbReference type="PROSITE" id="PS51163">
    <property type="entry name" value="YRDC"/>
    <property type="match status" value="1"/>
</dbReference>
<dbReference type="FunFam" id="3.90.870.10:FF:000008">
    <property type="entry name" value="Threonylcarbamoyl-AMP synthase"/>
    <property type="match status" value="1"/>
</dbReference>
<dbReference type="InterPro" id="IPR038385">
    <property type="entry name" value="Sua5/YwlC_C"/>
</dbReference>
<evidence type="ECO:0000313" key="16">
    <source>
        <dbReference type="EMBL" id="NBC73053.1"/>
    </source>
</evidence>
<evidence type="ECO:0000256" key="14">
    <source>
        <dbReference type="PIRSR" id="PIRSR004930-1"/>
    </source>
</evidence>
<dbReference type="GO" id="GO:0008033">
    <property type="term" value="P:tRNA processing"/>
    <property type="evidence" value="ECO:0007669"/>
    <property type="project" value="UniProtKB-KW"/>
</dbReference>
<feature type="binding site" evidence="14">
    <location>
        <position position="130"/>
    </location>
    <ligand>
        <name>ATP</name>
        <dbReference type="ChEBI" id="CHEBI:30616"/>
    </ligand>
</feature>
<feature type="binding site" evidence="14">
    <location>
        <position position="74"/>
    </location>
    <ligand>
        <name>L-threonine</name>
        <dbReference type="ChEBI" id="CHEBI:57926"/>
    </ligand>
</feature>
<evidence type="ECO:0000256" key="3">
    <source>
        <dbReference type="ARBA" id="ARBA00012584"/>
    </source>
</evidence>
<feature type="binding site" evidence="14">
    <location>
        <position position="209"/>
    </location>
    <ligand>
        <name>ATP</name>
        <dbReference type="ChEBI" id="CHEBI:30616"/>
    </ligand>
</feature>
<evidence type="ECO:0000313" key="17">
    <source>
        <dbReference type="Proteomes" id="UP000558113"/>
    </source>
</evidence>
<dbReference type="GO" id="GO:0000049">
    <property type="term" value="F:tRNA binding"/>
    <property type="evidence" value="ECO:0007669"/>
    <property type="project" value="TreeGrafter"/>
</dbReference>